<dbReference type="OrthoDB" id="4172724at2"/>
<dbReference type="Pfam" id="PF07690">
    <property type="entry name" value="MFS_1"/>
    <property type="match status" value="1"/>
</dbReference>
<feature type="transmembrane region" description="Helical" evidence="8">
    <location>
        <begin position="365"/>
        <end position="385"/>
    </location>
</feature>
<keyword evidence="11" id="KW-1185">Reference proteome</keyword>
<evidence type="ECO:0000256" key="7">
    <source>
        <dbReference type="SAM" id="MobiDB-lite"/>
    </source>
</evidence>
<sequence>MSLLHPRTPVRPAPTGLRAWLALAVLTLPTLLVSIDNTVLGVALPAISTALRPDATTLLWVVDVYPLVLAGLLVTMGTLGDRIGRRRLLLVGVAGFGVVSLAAAYATDAAQLVAARALLGFFGAMLMPSTLALLRSVFTDRARRRTALAVWATGFAAGAALGPIVGGVLLEHFWWGSVFVVNVPVMVLLLVAGRALLPESREAAADRLDLVGALLSLLTMVPLVLAVKLIGSDGVTPAAGLSLLAGLAAGWAFVARARAQVRAGRRPLIDIDLFAAPVLRYSALANATTMFGLTGLLFFSAQYLQLVLGRSPLQAGLLLLPGFVATVLAGLGAARLARRVPLHVLVAIGLTLVLAGYVACLWLRVDSAVVLLVAAAVLIGTGIGLSETVTNDAILAAAPPERAGAASAVSETAYEIGAVFGTAVLGGVLSAVYRTAVAVPDGAPSDARETLGGAVDAASGLPAESGAALLASARDAFSLGVDVAAGTGAVVLATVLLLAGLGLRRAHRSSTPPPVAVPSRARDERDARSAPQDERHGRPALRPDERDGRGVRPEERGTPHDPDDRITVAAGSRTRSD</sequence>
<dbReference type="Gene3D" id="1.20.1720.10">
    <property type="entry name" value="Multidrug resistance protein D"/>
    <property type="match status" value="1"/>
</dbReference>
<dbReference type="EMBL" id="SHKL01000001">
    <property type="protein sequence ID" value="RZT89180.1"/>
    <property type="molecule type" value="Genomic_DNA"/>
</dbReference>
<feature type="transmembrane region" description="Helical" evidence="8">
    <location>
        <begin position="313"/>
        <end position="333"/>
    </location>
</feature>
<dbReference type="GO" id="GO:0022857">
    <property type="term" value="F:transmembrane transporter activity"/>
    <property type="evidence" value="ECO:0007669"/>
    <property type="project" value="InterPro"/>
</dbReference>
<feature type="region of interest" description="Disordered" evidence="7">
    <location>
        <begin position="506"/>
        <end position="577"/>
    </location>
</feature>
<feature type="transmembrane region" description="Helical" evidence="8">
    <location>
        <begin position="172"/>
        <end position="196"/>
    </location>
</feature>
<feature type="transmembrane region" description="Helical" evidence="8">
    <location>
        <begin position="340"/>
        <end position="359"/>
    </location>
</feature>
<keyword evidence="2" id="KW-0813">Transport</keyword>
<dbReference type="PROSITE" id="PS50850">
    <property type="entry name" value="MFS"/>
    <property type="match status" value="1"/>
</dbReference>
<evidence type="ECO:0000313" key="10">
    <source>
        <dbReference type="EMBL" id="RZT89180.1"/>
    </source>
</evidence>
<evidence type="ECO:0000256" key="5">
    <source>
        <dbReference type="ARBA" id="ARBA00022989"/>
    </source>
</evidence>
<feature type="transmembrane region" description="Helical" evidence="8">
    <location>
        <begin position="208"/>
        <end position="231"/>
    </location>
</feature>
<feature type="compositionally biased region" description="Basic and acidic residues" evidence="7">
    <location>
        <begin position="520"/>
        <end position="566"/>
    </location>
</feature>
<keyword evidence="4 8" id="KW-0812">Transmembrane</keyword>
<proteinExistence type="predicted"/>
<dbReference type="CDD" id="cd17321">
    <property type="entry name" value="MFS_MMR_MDR_like"/>
    <property type="match status" value="1"/>
</dbReference>
<feature type="transmembrane region" description="Helical" evidence="8">
    <location>
        <begin position="146"/>
        <end position="166"/>
    </location>
</feature>
<feature type="domain" description="Major facilitator superfamily (MFS) profile" evidence="9">
    <location>
        <begin position="22"/>
        <end position="506"/>
    </location>
</feature>
<comment type="caution">
    <text evidence="10">The sequence shown here is derived from an EMBL/GenBank/DDBJ whole genome shotgun (WGS) entry which is preliminary data.</text>
</comment>
<evidence type="ECO:0000256" key="8">
    <source>
        <dbReference type="SAM" id="Phobius"/>
    </source>
</evidence>
<evidence type="ECO:0000256" key="2">
    <source>
        <dbReference type="ARBA" id="ARBA00022448"/>
    </source>
</evidence>
<evidence type="ECO:0000313" key="11">
    <source>
        <dbReference type="Proteomes" id="UP000291591"/>
    </source>
</evidence>
<keyword evidence="6 8" id="KW-0472">Membrane</keyword>
<dbReference type="InterPro" id="IPR020846">
    <property type="entry name" value="MFS_dom"/>
</dbReference>
<organism evidence="10 11">
    <name type="scientific">Pseudonocardia sediminis</name>
    <dbReference type="NCBI Taxonomy" id="1397368"/>
    <lineage>
        <taxon>Bacteria</taxon>
        <taxon>Bacillati</taxon>
        <taxon>Actinomycetota</taxon>
        <taxon>Actinomycetes</taxon>
        <taxon>Pseudonocardiales</taxon>
        <taxon>Pseudonocardiaceae</taxon>
        <taxon>Pseudonocardia</taxon>
    </lineage>
</organism>
<dbReference type="GO" id="GO:0005886">
    <property type="term" value="C:plasma membrane"/>
    <property type="evidence" value="ECO:0007669"/>
    <property type="project" value="UniProtKB-SubCell"/>
</dbReference>
<dbReference type="AlphaFoldDB" id="A0A4V2FRN2"/>
<dbReference type="InterPro" id="IPR011701">
    <property type="entry name" value="MFS"/>
</dbReference>
<name>A0A4V2FRN2_PSEST</name>
<feature type="transmembrane region" description="Helical" evidence="8">
    <location>
        <begin position="88"/>
        <end position="107"/>
    </location>
</feature>
<feature type="transmembrane region" description="Helical" evidence="8">
    <location>
        <begin position="483"/>
        <end position="503"/>
    </location>
</feature>
<gene>
    <name evidence="10" type="ORF">EV383_6139</name>
</gene>
<accession>A0A4V2FRN2</accession>
<dbReference type="Proteomes" id="UP000291591">
    <property type="component" value="Unassembled WGS sequence"/>
</dbReference>
<feature type="transmembrane region" description="Helical" evidence="8">
    <location>
        <begin position="113"/>
        <end position="134"/>
    </location>
</feature>
<feature type="transmembrane region" description="Helical" evidence="8">
    <location>
        <begin position="57"/>
        <end position="76"/>
    </location>
</feature>
<evidence type="ECO:0000256" key="6">
    <source>
        <dbReference type="ARBA" id="ARBA00023136"/>
    </source>
</evidence>
<evidence type="ECO:0000256" key="1">
    <source>
        <dbReference type="ARBA" id="ARBA00004651"/>
    </source>
</evidence>
<dbReference type="SUPFAM" id="SSF103473">
    <property type="entry name" value="MFS general substrate transporter"/>
    <property type="match status" value="1"/>
</dbReference>
<keyword evidence="3" id="KW-1003">Cell membrane</keyword>
<feature type="transmembrane region" description="Helical" evidence="8">
    <location>
        <begin position="237"/>
        <end position="257"/>
    </location>
</feature>
<feature type="transmembrane region" description="Helical" evidence="8">
    <location>
        <begin position="412"/>
        <end position="433"/>
    </location>
</feature>
<dbReference type="RefSeq" id="WP_130293543.1">
    <property type="nucleotide sequence ID" value="NZ_SHKL01000001.1"/>
</dbReference>
<evidence type="ECO:0000256" key="3">
    <source>
        <dbReference type="ARBA" id="ARBA00022475"/>
    </source>
</evidence>
<dbReference type="PANTHER" id="PTHR42718:SF47">
    <property type="entry name" value="METHYL VIOLOGEN RESISTANCE PROTEIN SMVA"/>
    <property type="match status" value="1"/>
</dbReference>
<feature type="transmembrane region" description="Helical" evidence="8">
    <location>
        <begin position="278"/>
        <end position="301"/>
    </location>
</feature>
<protein>
    <submittedName>
        <fullName evidence="10">DHA2 family multidrug resistance protein-like MFS transporter</fullName>
    </submittedName>
</protein>
<keyword evidence="5 8" id="KW-1133">Transmembrane helix</keyword>
<dbReference type="PANTHER" id="PTHR42718">
    <property type="entry name" value="MAJOR FACILITATOR SUPERFAMILY MULTIDRUG TRANSPORTER MFSC"/>
    <property type="match status" value="1"/>
</dbReference>
<reference evidence="10 11" key="1">
    <citation type="submission" date="2019-02" db="EMBL/GenBank/DDBJ databases">
        <title>Sequencing the genomes of 1000 actinobacteria strains.</title>
        <authorList>
            <person name="Klenk H.-P."/>
        </authorList>
    </citation>
    <scope>NUCLEOTIDE SEQUENCE [LARGE SCALE GENOMIC DNA]</scope>
    <source>
        <strain evidence="10 11">DSM 45779</strain>
    </source>
</reference>
<dbReference type="Gene3D" id="1.20.1250.20">
    <property type="entry name" value="MFS general substrate transporter like domains"/>
    <property type="match status" value="1"/>
</dbReference>
<comment type="subcellular location">
    <subcellularLocation>
        <location evidence="1">Cell membrane</location>
        <topology evidence="1">Multi-pass membrane protein</topology>
    </subcellularLocation>
</comment>
<evidence type="ECO:0000256" key="4">
    <source>
        <dbReference type="ARBA" id="ARBA00022692"/>
    </source>
</evidence>
<evidence type="ECO:0000259" key="9">
    <source>
        <dbReference type="PROSITE" id="PS50850"/>
    </source>
</evidence>
<dbReference type="InterPro" id="IPR036259">
    <property type="entry name" value="MFS_trans_sf"/>
</dbReference>